<dbReference type="PaxDb" id="3055-EDP01546"/>
<sequence>MRGLRAGFALALTGWAAFALLVPSRTKMGLLDVAKAPILNDVATDLNDPPTYIVSAARHGPIPESWKPRIRNAYPYLQPLLVAAGQGGDQQQKEVVAIVMDAATSLARSTPRWEVVHVQTHEDAAAGSPAGGVSGDTAVGLLEAVSTTKMMRFKDDIMVRLRLQQQQQQQDKEAAPGSDSGVVLRVDVRSASRVGKGDLGTNAARIKGFLGQLKEELQKHGIQILSS</sequence>
<dbReference type="Gramene" id="PNW84379">
    <property type="protein sequence ID" value="PNW84379"/>
    <property type="gene ID" value="CHLRE_03g143847v5"/>
</dbReference>
<dbReference type="ExpressionAtlas" id="A8J389">
    <property type="expression patterns" value="baseline"/>
</dbReference>
<protein>
    <submittedName>
        <fullName evidence="1">Uncharacterized protein</fullName>
    </submittedName>
</protein>
<dbReference type="KEGG" id="cre:CHLRE_03g143847v5"/>
<dbReference type="Proteomes" id="UP000006906">
    <property type="component" value="Chromosome 3"/>
</dbReference>
<name>A8J389_CHLRE</name>
<proteinExistence type="predicted"/>
<reference evidence="1 2" key="1">
    <citation type="journal article" date="2007" name="Science">
        <title>The Chlamydomonas genome reveals the evolution of key animal and plant functions.</title>
        <authorList>
            <person name="Merchant S.S."/>
            <person name="Prochnik S.E."/>
            <person name="Vallon O."/>
            <person name="Harris E.H."/>
            <person name="Karpowicz S.J."/>
            <person name="Witman G.B."/>
            <person name="Terry A."/>
            <person name="Salamov A."/>
            <person name="Fritz-Laylin L.K."/>
            <person name="Marechal-Drouard L."/>
            <person name="Marshall W.F."/>
            <person name="Qu L.H."/>
            <person name="Nelson D.R."/>
            <person name="Sanderfoot A.A."/>
            <person name="Spalding M.H."/>
            <person name="Kapitonov V.V."/>
            <person name="Ren Q."/>
            <person name="Ferris P."/>
            <person name="Lindquist E."/>
            <person name="Shapiro H."/>
            <person name="Lucas S.M."/>
            <person name="Grimwood J."/>
            <person name="Schmutz J."/>
            <person name="Cardol P."/>
            <person name="Cerutti H."/>
            <person name="Chanfreau G."/>
            <person name="Chen C.L."/>
            <person name="Cognat V."/>
            <person name="Croft M.T."/>
            <person name="Dent R."/>
            <person name="Dutcher S."/>
            <person name="Fernandez E."/>
            <person name="Fukuzawa H."/>
            <person name="Gonzalez-Ballester D."/>
            <person name="Gonzalez-Halphen D."/>
            <person name="Hallmann A."/>
            <person name="Hanikenne M."/>
            <person name="Hippler M."/>
            <person name="Inwood W."/>
            <person name="Jabbari K."/>
            <person name="Kalanon M."/>
            <person name="Kuras R."/>
            <person name="Lefebvre P.A."/>
            <person name="Lemaire S.D."/>
            <person name="Lobanov A.V."/>
            <person name="Lohr M."/>
            <person name="Manuell A."/>
            <person name="Meier I."/>
            <person name="Mets L."/>
            <person name="Mittag M."/>
            <person name="Mittelmeier T."/>
            <person name="Moroney J.V."/>
            <person name="Moseley J."/>
            <person name="Napoli C."/>
            <person name="Nedelcu A.M."/>
            <person name="Niyogi K."/>
            <person name="Novoselov S.V."/>
            <person name="Paulsen I.T."/>
            <person name="Pazour G."/>
            <person name="Purton S."/>
            <person name="Ral J.P."/>
            <person name="Riano-Pachon D.M."/>
            <person name="Riekhof W."/>
            <person name="Rymarquis L."/>
            <person name="Schroda M."/>
            <person name="Stern D."/>
            <person name="Umen J."/>
            <person name="Willows R."/>
            <person name="Wilson N."/>
            <person name="Zimmer S.L."/>
            <person name="Allmer J."/>
            <person name="Balk J."/>
            <person name="Bisova K."/>
            <person name="Chen C.J."/>
            <person name="Elias M."/>
            <person name="Gendler K."/>
            <person name="Hauser C."/>
            <person name="Lamb M.R."/>
            <person name="Ledford H."/>
            <person name="Long J.C."/>
            <person name="Minagawa J."/>
            <person name="Page M.D."/>
            <person name="Pan J."/>
            <person name="Pootakham W."/>
            <person name="Roje S."/>
            <person name="Rose A."/>
            <person name="Stahlberg E."/>
            <person name="Terauchi A.M."/>
            <person name="Yang P."/>
            <person name="Ball S."/>
            <person name="Bowler C."/>
            <person name="Dieckmann C.L."/>
            <person name="Gladyshev V.N."/>
            <person name="Green P."/>
            <person name="Jorgensen R."/>
            <person name="Mayfield S."/>
            <person name="Mueller-Roeber B."/>
            <person name="Rajamani S."/>
            <person name="Sayre R.T."/>
            <person name="Brokstein P."/>
            <person name="Dubchak I."/>
            <person name="Goodstein D."/>
            <person name="Hornick L."/>
            <person name="Huang Y.W."/>
            <person name="Jhaveri J."/>
            <person name="Luo Y."/>
            <person name="Martinez D."/>
            <person name="Ngau W.C."/>
            <person name="Otillar B."/>
            <person name="Poliakov A."/>
            <person name="Porter A."/>
            <person name="Szajkowski L."/>
            <person name="Werner G."/>
            <person name="Zhou K."/>
            <person name="Grigoriev I.V."/>
            <person name="Rokhsar D.S."/>
            <person name="Grossman A.R."/>
        </authorList>
    </citation>
    <scope>NUCLEOTIDE SEQUENCE [LARGE SCALE GENOMIC DNA]</scope>
    <source>
        <strain evidence="2">CC-503</strain>
    </source>
</reference>
<organism evidence="1 2">
    <name type="scientific">Chlamydomonas reinhardtii</name>
    <name type="common">Chlamydomonas smithii</name>
    <dbReference type="NCBI Taxonomy" id="3055"/>
    <lineage>
        <taxon>Eukaryota</taxon>
        <taxon>Viridiplantae</taxon>
        <taxon>Chlorophyta</taxon>
        <taxon>core chlorophytes</taxon>
        <taxon>Chlorophyceae</taxon>
        <taxon>CS clade</taxon>
        <taxon>Chlamydomonadales</taxon>
        <taxon>Chlamydomonadaceae</taxon>
        <taxon>Chlamydomonas</taxon>
    </lineage>
</organism>
<evidence type="ECO:0000313" key="2">
    <source>
        <dbReference type="Proteomes" id="UP000006906"/>
    </source>
</evidence>
<dbReference type="AlphaFoldDB" id="A8J389"/>
<dbReference type="EMBL" id="CM008964">
    <property type="protein sequence ID" value="PNW84379.1"/>
    <property type="molecule type" value="Genomic_DNA"/>
</dbReference>
<dbReference type="HOGENOM" id="CLU_1221221_0_0_1"/>
<dbReference type="Pfam" id="PF07386">
    <property type="entry name" value="DUF1499"/>
    <property type="match status" value="1"/>
</dbReference>
<dbReference type="InterPro" id="IPR010865">
    <property type="entry name" value="DUF1499"/>
</dbReference>
<dbReference type="InParanoid" id="A8J389"/>
<keyword evidence="2" id="KW-1185">Reference proteome</keyword>
<evidence type="ECO:0000313" key="1">
    <source>
        <dbReference type="EMBL" id="PNW84379.1"/>
    </source>
</evidence>
<accession>A8J389</accession>
<dbReference type="eggNOG" id="ENOG502SW81">
    <property type="taxonomic scope" value="Eukaryota"/>
</dbReference>
<dbReference type="GeneID" id="5721329"/>
<dbReference type="RefSeq" id="XP_001695759.1">
    <property type="nucleotide sequence ID" value="XM_001695707.2"/>
</dbReference>
<dbReference type="OrthoDB" id="540864at2759"/>
<gene>
    <name evidence="1" type="ORF">CHLRE_03g143847v5</name>
</gene>